<name>A0A151GXL1_DRECN</name>
<feature type="region of interest" description="Disordered" evidence="1">
    <location>
        <begin position="366"/>
        <end position="406"/>
    </location>
</feature>
<organism evidence="2 3">
    <name type="scientific">Drechmeria coniospora</name>
    <name type="common">Nematophagous fungus</name>
    <name type="synonym">Meria coniospora</name>
    <dbReference type="NCBI Taxonomy" id="98403"/>
    <lineage>
        <taxon>Eukaryota</taxon>
        <taxon>Fungi</taxon>
        <taxon>Dikarya</taxon>
        <taxon>Ascomycota</taxon>
        <taxon>Pezizomycotina</taxon>
        <taxon>Sordariomycetes</taxon>
        <taxon>Hypocreomycetidae</taxon>
        <taxon>Hypocreales</taxon>
        <taxon>Ophiocordycipitaceae</taxon>
        <taxon>Drechmeria</taxon>
    </lineage>
</organism>
<feature type="compositionally biased region" description="Acidic residues" evidence="1">
    <location>
        <begin position="123"/>
        <end position="143"/>
    </location>
</feature>
<reference evidence="2 3" key="1">
    <citation type="journal article" date="2016" name="Sci. Rep.">
        <title>Insights into Adaptations to a Near-Obligate Nematode Endoparasitic Lifestyle from the Finished Genome of Drechmeria coniospora.</title>
        <authorList>
            <person name="Zhang L."/>
            <person name="Zhou Z."/>
            <person name="Guo Q."/>
            <person name="Fokkens L."/>
            <person name="Miskei M."/>
            <person name="Pocsi I."/>
            <person name="Zhang W."/>
            <person name="Chen M."/>
            <person name="Wang L."/>
            <person name="Sun Y."/>
            <person name="Donzelli B.G."/>
            <person name="Gibson D.M."/>
            <person name="Nelson D.R."/>
            <person name="Luo J.G."/>
            <person name="Rep M."/>
            <person name="Liu H."/>
            <person name="Yang S."/>
            <person name="Wang J."/>
            <person name="Krasnoff S.B."/>
            <person name="Xu Y."/>
            <person name="Molnar I."/>
            <person name="Lin M."/>
        </authorList>
    </citation>
    <scope>NUCLEOTIDE SEQUENCE [LARGE SCALE GENOMIC DNA]</scope>
    <source>
        <strain evidence="2 3">ARSEF 6962</strain>
    </source>
</reference>
<keyword evidence="3" id="KW-1185">Reference proteome</keyword>
<feature type="compositionally biased region" description="Low complexity" evidence="1">
    <location>
        <begin position="12"/>
        <end position="36"/>
    </location>
</feature>
<feature type="compositionally biased region" description="Basic and acidic residues" evidence="1">
    <location>
        <begin position="1"/>
        <end position="11"/>
    </location>
</feature>
<feature type="compositionally biased region" description="Basic residues" evidence="1">
    <location>
        <begin position="50"/>
        <end position="65"/>
    </location>
</feature>
<dbReference type="STRING" id="98403.A0A151GXL1"/>
<dbReference type="AlphaFoldDB" id="A0A151GXL1"/>
<dbReference type="EMBL" id="LAYC01000001">
    <property type="protein sequence ID" value="KYK61845.1"/>
    <property type="molecule type" value="Genomic_DNA"/>
</dbReference>
<dbReference type="GeneID" id="63715632"/>
<dbReference type="PANTHER" id="PTHR42051:SF1">
    <property type="entry name" value="MEIOTICALLY UP-REGULATED PROTEIN PB1A10.08"/>
    <property type="match status" value="1"/>
</dbReference>
<comment type="caution">
    <text evidence="2">The sequence shown here is derived from an EMBL/GenBank/DDBJ whole genome shotgun (WGS) entry which is preliminary data.</text>
</comment>
<feature type="compositionally biased region" description="Low complexity" evidence="1">
    <location>
        <begin position="367"/>
        <end position="387"/>
    </location>
</feature>
<dbReference type="InterPro" id="IPR034443">
    <property type="entry name" value="PB1A10.08"/>
</dbReference>
<evidence type="ECO:0000313" key="2">
    <source>
        <dbReference type="EMBL" id="KYK61845.1"/>
    </source>
</evidence>
<accession>A0A151GXL1</accession>
<sequence length="465" mass="51501">MVKRARVEREPGGSLSPSSPPRTTTCLCRPTTPTRPVQIPQHGNRETAHGWKRQTTSRRKHARHPRSPDSLSPSLAALLAVTDIPRQTRRRADCHVRDVPVRLVSESEKDLSPTPMDVLLSPPDDDDDDDHDDDDDEDAEADDGTGASEGRAESVLVRTTSADSVPSLGGSVATDSPSSSSVATPDSRCSDRRRRRSPVRKHVEPVRAPTDAAVEHPLAADAAALDELVAILPRERPDEGDDDDEEAGRLQFLESFKPLRSVFKSNLTASFRALRSAAKSFSSFHFPSMPPDDLMTRSMLTIDPNVPYADERRPPVSEEMPSPELRRYLNPTTASLFDAQPKPPRFYAASIQMQTYKVQRSRFPHTSAYPSVSPQSPSSAAAAAAEPPTRPGSSQPVPGMRQREVRENSDFIRIAVLEMTMRRRGKLDNQRPGRARWTLPPRRPPTTPYEIRPNGIPARWTSVSY</sequence>
<dbReference type="InParanoid" id="A0A151GXL1"/>
<dbReference type="Proteomes" id="UP000076580">
    <property type="component" value="Chromosome 01"/>
</dbReference>
<feature type="compositionally biased region" description="Basic residues" evidence="1">
    <location>
        <begin position="191"/>
        <end position="200"/>
    </location>
</feature>
<evidence type="ECO:0000313" key="3">
    <source>
        <dbReference type="Proteomes" id="UP000076580"/>
    </source>
</evidence>
<feature type="region of interest" description="Disordered" evidence="1">
    <location>
        <begin position="424"/>
        <end position="448"/>
    </location>
</feature>
<gene>
    <name evidence="2" type="ORF">DCS_02989</name>
</gene>
<evidence type="ECO:0000256" key="1">
    <source>
        <dbReference type="SAM" id="MobiDB-lite"/>
    </source>
</evidence>
<feature type="region of interest" description="Disordered" evidence="1">
    <location>
        <begin position="105"/>
        <end position="217"/>
    </location>
</feature>
<dbReference type="RefSeq" id="XP_040661197.1">
    <property type="nucleotide sequence ID" value="XM_040800314.1"/>
</dbReference>
<proteinExistence type="predicted"/>
<feature type="compositionally biased region" description="Low complexity" evidence="1">
    <location>
        <begin position="169"/>
        <end position="187"/>
    </location>
</feature>
<dbReference type="PANTHER" id="PTHR42051">
    <property type="entry name" value="MEIOTICALLY UP-REGULATED PROTEIN PB1A10.08"/>
    <property type="match status" value="1"/>
</dbReference>
<protein>
    <submittedName>
        <fullName evidence="2">Uncharacterized protein</fullName>
    </submittedName>
</protein>
<feature type="region of interest" description="Disordered" evidence="1">
    <location>
        <begin position="1"/>
        <end position="74"/>
    </location>
</feature>